<feature type="transmembrane region" description="Helical" evidence="1">
    <location>
        <begin position="22"/>
        <end position="43"/>
    </location>
</feature>
<dbReference type="InterPro" id="IPR009339">
    <property type="entry name" value="DUF998"/>
</dbReference>
<dbReference type="Proteomes" id="UP001501570">
    <property type="component" value="Unassembled WGS sequence"/>
</dbReference>
<keyword evidence="3" id="KW-1185">Reference proteome</keyword>
<comment type="caution">
    <text evidence="2">The sequence shown here is derived from an EMBL/GenBank/DDBJ whole genome shotgun (WGS) entry which is preliminary data.</text>
</comment>
<keyword evidence="1" id="KW-0472">Membrane</keyword>
<reference evidence="3" key="1">
    <citation type="journal article" date="2019" name="Int. J. Syst. Evol. Microbiol.">
        <title>The Global Catalogue of Microorganisms (GCM) 10K type strain sequencing project: providing services to taxonomists for standard genome sequencing and annotation.</title>
        <authorList>
            <consortium name="The Broad Institute Genomics Platform"/>
            <consortium name="The Broad Institute Genome Sequencing Center for Infectious Disease"/>
            <person name="Wu L."/>
            <person name="Ma J."/>
        </authorList>
    </citation>
    <scope>NUCLEOTIDE SEQUENCE [LARGE SCALE GENOMIC DNA]</scope>
    <source>
        <strain evidence="3">JCM 18304</strain>
    </source>
</reference>
<evidence type="ECO:0000313" key="3">
    <source>
        <dbReference type="Proteomes" id="UP001501570"/>
    </source>
</evidence>
<dbReference type="Pfam" id="PF06197">
    <property type="entry name" value="DUF998"/>
    <property type="match status" value="1"/>
</dbReference>
<feature type="transmembrane region" description="Helical" evidence="1">
    <location>
        <begin position="71"/>
        <end position="93"/>
    </location>
</feature>
<keyword evidence="1" id="KW-1133">Transmembrane helix</keyword>
<gene>
    <name evidence="2" type="ORF">GCM10023322_44130</name>
</gene>
<feature type="transmembrane region" description="Helical" evidence="1">
    <location>
        <begin position="100"/>
        <end position="119"/>
    </location>
</feature>
<proteinExistence type="predicted"/>
<organism evidence="2 3">
    <name type="scientific">Rugosimonospora acidiphila</name>
    <dbReference type="NCBI Taxonomy" id="556531"/>
    <lineage>
        <taxon>Bacteria</taxon>
        <taxon>Bacillati</taxon>
        <taxon>Actinomycetota</taxon>
        <taxon>Actinomycetes</taxon>
        <taxon>Micromonosporales</taxon>
        <taxon>Micromonosporaceae</taxon>
        <taxon>Rugosimonospora</taxon>
    </lineage>
</organism>
<keyword evidence="1" id="KW-0812">Transmembrane</keyword>
<name>A0ABP9S2V5_9ACTN</name>
<feature type="transmembrane region" description="Helical" evidence="1">
    <location>
        <begin position="153"/>
        <end position="176"/>
    </location>
</feature>
<protein>
    <submittedName>
        <fullName evidence="2">DUF998 domain-containing protein</fullName>
    </submittedName>
</protein>
<dbReference type="RefSeq" id="WP_345632386.1">
    <property type="nucleotide sequence ID" value="NZ_BAABJQ010000013.1"/>
</dbReference>
<feature type="transmembrane region" description="Helical" evidence="1">
    <location>
        <begin position="125"/>
        <end position="146"/>
    </location>
</feature>
<evidence type="ECO:0000256" key="1">
    <source>
        <dbReference type="SAM" id="Phobius"/>
    </source>
</evidence>
<sequence>MLNERHDPVGTLTGSEPPHRRVAWWVLVCAALCPTLPTAGWLVGDAVQPEGYSPVHQTISILAGHAGAHRWIVTSALVLVGVCYGAIAAGLTALRRPARIGLAVGGASAIGVALCPEPVRGTTVQHLTFAVICTASLAAWPALTAWRGPRTCAVVSVPVAAVTTGLFVAMLGWLFVEAQTDGLVGLAERIDTSIQACWPFVVAMALQRAAPAAVATAAAPATATAAISPAATAEGLGITAEG</sequence>
<accession>A0ABP9S2V5</accession>
<evidence type="ECO:0000313" key="2">
    <source>
        <dbReference type="EMBL" id="GAA5190008.1"/>
    </source>
</evidence>
<dbReference type="EMBL" id="BAABJQ010000013">
    <property type="protein sequence ID" value="GAA5190008.1"/>
    <property type="molecule type" value="Genomic_DNA"/>
</dbReference>